<sequence>MMVGHFILIPKVSNLNQKMLKFLKQKRCLVPEGLFSLKKLQNAHQLTYFFKILMQANQVSKFILRNLA</sequence>
<proteinExistence type="predicted"/>
<gene>
    <name evidence="1" type="primary">Contig8048.g8587</name>
    <name evidence="1" type="ORF">STYLEM_19622</name>
</gene>
<accession>A0A078BAD3</accession>
<evidence type="ECO:0000313" key="2">
    <source>
        <dbReference type="Proteomes" id="UP000039865"/>
    </source>
</evidence>
<dbReference type="InParanoid" id="A0A078BAD3"/>
<dbReference type="Proteomes" id="UP000039865">
    <property type="component" value="Unassembled WGS sequence"/>
</dbReference>
<name>A0A078BAD3_STYLE</name>
<keyword evidence="2" id="KW-1185">Reference proteome</keyword>
<reference evidence="1 2" key="1">
    <citation type="submission" date="2014-06" db="EMBL/GenBank/DDBJ databases">
        <authorList>
            <person name="Swart Estienne"/>
        </authorList>
    </citation>
    <scope>NUCLEOTIDE SEQUENCE [LARGE SCALE GENOMIC DNA]</scope>
    <source>
        <strain evidence="1 2">130c</strain>
    </source>
</reference>
<protein>
    <submittedName>
        <fullName evidence="1">Uncharacterized protein</fullName>
    </submittedName>
</protein>
<dbReference type="EMBL" id="CCKQ01018508">
    <property type="protein sequence ID" value="CDW90478.1"/>
    <property type="molecule type" value="Genomic_DNA"/>
</dbReference>
<evidence type="ECO:0000313" key="1">
    <source>
        <dbReference type="EMBL" id="CDW90478.1"/>
    </source>
</evidence>
<organism evidence="1 2">
    <name type="scientific">Stylonychia lemnae</name>
    <name type="common">Ciliate</name>
    <dbReference type="NCBI Taxonomy" id="5949"/>
    <lineage>
        <taxon>Eukaryota</taxon>
        <taxon>Sar</taxon>
        <taxon>Alveolata</taxon>
        <taxon>Ciliophora</taxon>
        <taxon>Intramacronucleata</taxon>
        <taxon>Spirotrichea</taxon>
        <taxon>Stichotrichia</taxon>
        <taxon>Sporadotrichida</taxon>
        <taxon>Oxytrichidae</taxon>
        <taxon>Stylonychinae</taxon>
        <taxon>Stylonychia</taxon>
    </lineage>
</organism>
<dbReference type="AlphaFoldDB" id="A0A078BAD3"/>